<evidence type="ECO:0000256" key="6">
    <source>
        <dbReference type="HAMAP-Rule" id="MF_00337"/>
    </source>
</evidence>
<evidence type="ECO:0000256" key="5">
    <source>
        <dbReference type="ARBA" id="ARBA00022839"/>
    </source>
</evidence>
<dbReference type="EC" id="3.1.11.6" evidence="6"/>
<proteinExistence type="inferred from homology"/>
<dbReference type="NCBIfam" id="TIGR01280">
    <property type="entry name" value="xseB"/>
    <property type="match status" value="1"/>
</dbReference>
<evidence type="ECO:0000313" key="9">
    <source>
        <dbReference type="Proteomes" id="UP000758611"/>
    </source>
</evidence>
<protein>
    <recommendedName>
        <fullName evidence="6">Exodeoxyribonuclease 7 small subunit</fullName>
        <ecNumber evidence="6">3.1.11.6</ecNumber>
    </recommendedName>
    <alternativeName>
        <fullName evidence="6">Exodeoxyribonuclease VII small subunit</fullName>
        <shortName evidence="6">Exonuclease VII small subunit</shortName>
    </alternativeName>
</protein>
<sequence length="85" mass="10042">MAIKLENYDKGIEELIKIVNTLEKEQLSLEKSIELYKKGMKLHKELVDILEKEEGRLFLFDEKVQDEEEKFVEKTLEDGQVSLEL</sequence>
<dbReference type="GO" id="GO:0009318">
    <property type="term" value="C:exodeoxyribonuclease VII complex"/>
    <property type="evidence" value="ECO:0007669"/>
    <property type="project" value="UniProtKB-UniRule"/>
</dbReference>
<keyword evidence="5 6" id="KW-0269">Exonuclease</keyword>
<dbReference type="Proteomes" id="UP000758611">
    <property type="component" value="Unassembled WGS sequence"/>
</dbReference>
<dbReference type="RefSeq" id="WP_278477767.1">
    <property type="nucleotide sequence ID" value="NZ_CAJPUJ010000001.1"/>
</dbReference>
<keyword evidence="2 6" id="KW-0963">Cytoplasm</keyword>
<comment type="similarity">
    <text evidence="1 6">Belongs to the XseB family.</text>
</comment>
<evidence type="ECO:0000256" key="1">
    <source>
        <dbReference type="ARBA" id="ARBA00009998"/>
    </source>
</evidence>
<name>A0A930H3R7_9FIRM</name>
<keyword evidence="3 6" id="KW-0540">Nuclease</keyword>
<comment type="caution">
    <text evidence="8">The sequence shown here is derived from an EMBL/GenBank/DDBJ whole genome shotgun (WGS) entry which is preliminary data.</text>
</comment>
<evidence type="ECO:0000256" key="2">
    <source>
        <dbReference type="ARBA" id="ARBA00022490"/>
    </source>
</evidence>
<comment type="catalytic activity">
    <reaction evidence="6">
        <text>Exonucleolytic cleavage in either 5'- to 3'- or 3'- to 5'-direction to yield nucleoside 5'-phosphates.</text>
        <dbReference type="EC" id="3.1.11.6"/>
    </reaction>
</comment>
<accession>A0A930H3R7</accession>
<evidence type="ECO:0000256" key="7">
    <source>
        <dbReference type="SAM" id="Coils"/>
    </source>
</evidence>
<dbReference type="EMBL" id="JABZRE010000015">
    <property type="protein sequence ID" value="MBF1307086.1"/>
    <property type="molecule type" value="Genomic_DNA"/>
</dbReference>
<dbReference type="GO" id="GO:0008855">
    <property type="term" value="F:exodeoxyribonuclease VII activity"/>
    <property type="evidence" value="ECO:0007669"/>
    <property type="project" value="UniProtKB-UniRule"/>
</dbReference>
<evidence type="ECO:0000313" key="8">
    <source>
        <dbReference type="EMBL" id="MBF1307086.1"/>
    </source>
</evidence>
<keyword evidence="4 6" id="KW-0378">Hydrolase</keyword>
<feature type="coiled-coil region" evidence="7">
    <location>
        <begin position="5"/>
        <end position="32"/>
    </location>
</feature>
<organism evidence="8 9">
    <name type="scientific">Parvimonas micra</name>
    <dbReference type="NCBI Taxonomy" id="33033"/>
    <lineage>
        <taxon>Bacteria</taxon>
        <taxon>Bacillati</taxon>
        <taxon>Bacillota</taxon>
        <taxon>Tissierellia</taxon>
        <taxon>Tissierellales</taxon>
        <taxon>Peptoniphilaceae</taxon>
        <taxon>Parvimonas</taxon>
    </lineage>
</organism>
<comment type="subunit">
    <text evidence="6">Heterooligomer composed of large and small subunits.</text>
</comment>
<dbReference type="HAMAP" id="MF_00337">
    <property type="entry name" value="Exonuc_7_S"/>
    <property type="match status" value="1"/>
</dbReference>
<dbReference type="InterPro" id="IPR003761">
    <property type="entry name" value="Exonuc_VII_S"/>
</dbReference>
<keyword evidence="7" id="KW-0175">Coiled coil</keyword>
<reference evidence="8" key="1">
    <citation type="submission" date="2020-04" db="EMBL/GenBank/DDBJ databases">
        <title>Deep metagenomics examines the oral microbiome during advanced dental caries in children, revealing novel taxa and co-occurrences with host molecules.</title>
        <authorList>
            <person name="Baker J.L."/>
            <person name="Morton J.T."/>
            <person name="Dinis M."/>
            <person name="Alvarez R."/>
            <person name="Tran N.C."/>
            <person name="Knight R."/>
            <person name="Edlund A."/>
        </authorList>
    </citation>
    <scope>NUCLEOTIDE SEQUENCE</scope>
    <source>
        <strain evidence="8">JCVI_23_bin.11</strain>
    </source>
</reference>
<dbReference type="Gene3D" id="1.10.287.1040">
    <property type="entry name" value="Exonuclease VII, small subunit"/>
    <property type="match status" value="1"/>
</dbReference>
<comment type="subcellular location">
    <subcellularLocation>
        <location evidence="6">Cytoplasm</location>
    </subcellularLocation>
</comment>
<dbReference type="SUPFAM" id="SSF116842">
    <property type="entry name" value="XseB-like"/>
    <property type="match status" value="1"/>
</dbReference>
<comment type="function">
    <text evidence="6">Bidirectionally degrades single-stranded DNA into large acid-insoluble oligonucleotides, which are then degraded further into small acid-soluble oligonucleotides.</text>
</comment>
<dbReference type="GO" id="GO:0005737">
    <property type="term" value="C:cytoplasm"/>
    <property type="evidence" value="ECO:0007669"/>
    <property type="project" value="UniProtKB-SubCell"/>
</dbReference>
<dbReference type="InterPro" id="IPR037004">
    <property type="entry name" value="Exonuc_VII_ssu_sf"/>
</dbReference>
<evidence type="ECO:0000256" key="3">
    <source>
        <dbReference type="ARBA" id="ARBA00022722"/>
    </source>
</evidence>
<dbReference type="Pfam" id="PF02609">
    <property type="entry name" value="Exonuc_VII_S"/>
    <property type="match status" value="1"/>
</dbReference>
<gene>
    <name evidence="6 8" type="primary">xseB</name>
    <name evidence="8" type="ORF">HXM94_04835</name>
</gene>
<evidence type="ECO:0000256" key="4">
    <source>
        <dbReference type="ARBA" id="ARBA00022801"/>
    </source>
</evidence>
<dbReference type="GO" id="GO:0006308">
    <property type="term" value="P:DNA catabolic process"/>
    <property type="evidence" value="ECO:0007669"/>
    <property type="project" value="UniProtKB-UniRule"/>
</dbReference>
<dbReference type="AlphaFoldDB" id="A0A930H3R7"/>